<protein>
    <submittedName>
        <fullName evidence="1">Uncharacterized protein</fullName>
    </submittedName>
</protein>
<name>A0AAU8EMR2_9MICC</name>
<evidence type="ECO:0000313" key="1">
    <source>
        <dbReference type="EMBL" id="XCH10032.1"/>
    </source>
</evidence>
<dbReference type="RefSeq" id="WP_353710705.1">
    <property type="nucleotide sequence ID" value="NZ_CP159279.1"/>
</dbReference>
<organism evidence="1">
    <name type="scientific">Arthrobacter sp. K5</name>
    <dbReference type="NCBI Taxonomy" id="2839623"/>
    <lineage>
        <taxon>Bacteria</taxon>
        <taxon>Bacillati</taxon>
        <taxon>Actinomycetota</taxon>
        <taxon>Actinomycetes</taxon>
        <taxon>Micrococcales</taxon>
        <taxon>Micrococcaceae</taxon>
        <taxon>Arthrobacter</taxon>
    </lineage>
</organism>
<dbReference type="EMBL" id="CP159279">
    <property type="protein sequence ID" value="XCH10032.1"/>
    <property type="molecule type" value="Genomic_DNA"/>
</dbReference>
<sequence length="97" mass="10808">MKLENHNQWSALIGARVEIRHNGVAIRNGAVDDATDDSSVLWIAAEGVQPRTMYEAALGYQAWVKPQELDGTSCFRYRMTTAHLYPFNQAAALSNAR</sequence>
<dbReference type="AlphaFoldDB" id="A0AAU8EMR2"/>
<reference evidence="1" key="1">
    <citation type="submission" date="2024-06" db="EMBL/GenBank/DDBJ databases">
        <title>Biodegradation of dimethachlon by Arthrobacter sp. K5: mechanistic insights and ecological implications.</title>
        <authorList>
            <person name="Hu S."/>
            <person name="Lu P."/>
        </authorList>
    </citation>
    <scope>NUCLEOTIDE SEQUENCE</scope>
    <source>
        <strain evidence="1">K5</strain>
    </source>
</reference>
<proteinExistence type="predicted"/>
<gene>
    <name evidence="1" type="ORF">ABRP34_14410</name>
</gene>
<accession>A0AAU8EMR2</accession>